<evidence type="ECO:0008006" key="11">
    <source>
        <dbReference type="Google" id="ProtNLM"/>
    </source>
</evidence>
<evidence type="ECO:0000256" key="7">
    <source>
        <dbReference type="SAM" id="MobiDB-lite"/>
    </source>
</evidence>
<dbReference type="AlphaFoldDB" id="A0A168QZB7"/>
<feature type="transmembrane region" description="Helical" evidence="8">
    <location>
        <begin position="229"/>
        <end position="248"/>
    </location>
</feature>
<feature type="transmembrane region" description="Helical" evidence="8">
    <location>
        <begin position="154"/>
        <end position="180"/>
    </location>
</feature>
<keyword evidence="3 8" id="KW-1133">Transmembrane helix</keyword>
<comment type="similarity">
    <text evidence="5">Belongs to the laat-1 family.</text>
</comment>
<keyword evidence="2 8" id="KW-0812">Transmembrane</keyword>
<gene>
    <name evidence="9" type="primary">ABSGL_11702.1 scaffold 12318</name>
</gene>
<evidence type="ECO:0000256" key="8">
    <source>
        <dbReference type="SAM" id="Phobius"/>
    </source>
</evidence>
<organism evidence="9">
    <name type="scientific">Absidia glauca</name>
    <name type="common">Pin mould</name>
    <dbReference type="NCBI Taxonomy" id="4829"/>
    <lineage>
        <taxon>Eukaryota</taxon>
        <taxon>Fungi</taxon>
        <taxon>Fungi incertae sedis</taxon>
        <taxon>Mucoromycota</taxon>
        <taxon>Mucoromycotina</taxon>
        <taxon>Mucoromycetes</taxon>
        <taxon>Mucorales</taxon>
        <taxon>Cunninghamellaceae</taxon>
        <taxon>Absidia</taxon>
    </lineage>
</organism>
<comment type="subcellular location">
    <subcellularLocation>
        <location evidence="1">Membrane</location>
        <topology evidence="1">Multi-pass membrane protein</topology>
    </subcellularLocation>
</comment>
<dbReference type="OrthoDB" id="8048523at2759"/>
<evidence type="ECO:0000313" key="9">
    <source>
        <dbReference type="EMBL" id="SAM05827.1"/>
    </source>
</evidence>
<evidence type="ECO:0000256" key="4">
    <source>
        <dbReference type="ARBA" id="ARBA00023136"/>
    </source>
</evidence>
<dbReference type="OMA" id="QIMQNFR"/>
<dbReference type="PANTHER" id="PTHR16201">
    <property type="entry name" value="SEVEN TRANSMEMBRANE PROTEIN 1-RELATED"/>
    <property type="match status" value="1"/>
</dbReference>
<evidence type="ECO:0000256" key="2">
    <source>
        <dbReference type="ARBA" id="ARBA00022692"/>
    </source>
</evidence>
<reference evidence="9" key="1">
    <citation type="submission" date="2016-04" db="EMBL/GenBank/DDBJ databases">
        <authorList>
            <person name="Evans L.H."/>
            <person name="Alamgir A."/>
            <person name="Owens N."/>
            <person name="Weber N.D."/>
            <person name="Virtaneva K."/>
            <person name="Barbian K."/>
            <person name="Babar A."/>
            <person name="Rosenke K."/>
        </authorList>
    </citation>
    <scope>NUCLEOTIDE SEQUENCE [LARGE SCALE GENOMIC DNA]</scope>
    <source>
        <strain evidence="9">CBS 101.48</strain>
    </source>
</reference>
<feature type="transmembrane region" description="Helical" evidence="8">
    <location>
        <begin position="6"/>
        <end position="27"/>
    </location>
</feature>
<dbReference type="InterPro" id="IPR006603">
    <property type="entry name" value="PQ-loop_rpt"/>
</dbReference>
<evidence type="ECO:0000256" key="1">
    <source>
        <dbReference type="ARBA" id="ARBA00004141"/>
    </source>
</evidence>
<proteinExistence type="inferred from homology"/>
<protein>
    <recommendedName>
        <fullName evidence="11">PQ-loop-domain-containing protein</fullName>
    </recommendedName>
</protein>
<dbReference type="Gene3D" id="1.20.1280.290">
    <property type="match status" value="2"/>
</dbReference>
<feature type="compositionally biased region" description="Low complexity" evidence="7">
    <location>
        <begin position="122"/>
        <end position="144"/>
    </location>
</feature>
<dbReference type="FunFam" id="1.20.1280.290:FF:000012">
    <property type="entry name" value="Vacuolar membrane PQ loop repeat protein"/>
    <property type="match status" value="1"/>
</dbReference>
<keyword evidence="10" id="KW-1185">Reference proteome</keyword>
<comment type="catalytic activity">
    <reaction evidence="6">
        <text>L-histidine(out) + L-arginine(in) = L-histidine(in) + L-arginine(out)</text>
        <dbReference type="Rhea" id="RHEA:71063"/>
        <dbReference type="ChEBI" id="CHEBI:32682"/>
        <dbReference type="ChEBI" id="CHEBI:57595"/>
    </reaction>
</comment>
<name>A0A168QZB7_ABSGL</name>
<dbReference type="GO" id="GO:0098852">
    <property type="term" value="C:lytic vacuole membrane"/>
    <property type="evidence" value="ECO:0007669"/>
    <property type="project" value="UniProtKB-ARBA"/>
</dbReference>
<dbReference type="GO" id="GO:0015174">
    <property type="term" value="F:basic amino acid transmembrane transporter activity"/>
    <property type="evidence" value="ECO:0007669"/>
    <property type="project" value="UniProtKB-ARBA"/>
</dbReference>
<dbReference type="Pfam" id="PF04193">
    <property type="entry name" value="PQ-loop"/>
    <property type="match status" value="2"/>
</dbReference>
<dbReference type="InterPro" id="IPR051415">
    <property type="entry name" value="LAAT-1"/>
</dbReference>
<keyword evidence="4 8" id="KW-0472">Membrane</keyword>
<dbReference type="InParanoid" id="A0A168QZB7"/>
<feature type="transmembrane region" description="Helical" evidence="8">
    <location>
        <begin position="260"/>
        <end position="281"/>
    </location>
</feature>
<evidence type="ECO:0000256" key="5">
    <source>
        <dbReference type="ARBA" id="ARBA00038039"/>
    </source>
</evidence>
<feature type="transmembrane region" description="Helical" evidence="8">
    <location>
        <begin position="63"/>
        <end position="81"/>
    </location>
</feature>
<evidence type="ECO:0000313" key="10">
    <source>
        <dbReference type="Proteomes" id="UP000078561"/>
    </source>
</evidence>
<evidence type="ECO:0000256" key="3">
    <source>
        <dbReference type="ARBA" id="ARBA00022989"/>
    </source>
</evidence>
<dbReference type="FunCoup" id="A0A168QZB7">
    <property type="interactions" value="154"/>
</dbReference>
<dbReference type="PANTHER" id="PTHR16201:SF44">
    <property type="entry name" value="SEVEN TRANSMEMBRANE PROTEIN 1"/>
    <property type="match status" value="1"/>
</dbReference>
<evidence type="ECO:0000256" key="6">
    <source>
        <dbReference type="ARBA" id="ARBA00050768"/>
    </source>
</evidence>
<feature type="region of interest" description="Disordered" evidence="7">
    <location>
        <begin position="98"/>
        <end position="144"/>
    </location>
</feature>
<dbReference type="SMART" id="SM00679">
    <property type="entry name" value="CTNS"/>
    <property type="match status" value="2"/>
</dbReference>
<feature type="transmembrane region" description="Helical" evidence="8">
    <location>
        <begin position="39"/>
        <end position="57"/>
    </location>
</feature>
<dbReference type="EMBL" id="LT554473">
    <property type="protein sequence ID" value="SAM05827.1"/>
    <property type="molecule type" value="Genomic_DNA"/>
</dbReference>
<accession>A0A168QZB7</accession>
<sequence length="293" mass="33744">MDHHEQWAELFGYASIACWIVVFSPQLYENYRRKNTDGVSIPFLLLWIFGDIFNLLGAILEHLMLTVLLLAVYYLFADTLLMGQVLHYRKHPSIATDSNPDDETVIDTATSPSLDHHSNDESAPLLARSSSSTSTSDSSSRTALSHKQSEHTRWIVRVFFITSLLLWLFLLLGSALFFFWPWSKEKVDLSQWHLVSQSLGWLSAILYCCSRIPQIMQNFRNESVEGLSLTMFVFSVVGNLTYCMSIFFKSTDRTYLLINFPWLLGSGGTLFFDFTIFFQFYTYQQHRKSSTSP</sequence>
<dbReference type="Proteomes" id="UP000078561">
    <property type="component" value="Unassembled WGS sequence"/>
</dbReference>
<dbReference type="GO" id="GO:0034486">
    <property type="term" value="P:vacuolar transmembrane transport"/>
    <property type="evidence" value="ECO:0007669"/>
    <property type="project" value="UniProtKB-ARBA"/>
</dbReference>
<dbReference type="FunFam" id="1.20.1280.290:FF:000009">
    <property type="entry name" value="PQ loop repeat family protein"/>
    <property type="match status" value="1"/>
</dbReference>